<organism evidence="3 4">
    <name type="scientific">Agromyces tropicus</name>
    <dbReference type="NCBI Taxonomy" id="555371"/>
    <lineage>
        <taxon>Bacteria</taxon>
        <taxon>Bacillati</taxon>
        <taxon>Actinomycetota</taxon>
        <taxon>Actinomycetes</taxon>
        <taxon>Micrococcales</taxon>
        <taxon>Microbacteriaceae</taxon>
        <taxon>Agromyces</taxon>
    </lineage>
</organism>
<feature type="region of interest" description="Disordered" evidence="2">
    <location>
        <begin position="95"/>
        <end position="125"/>
    </location>
</feature>
<dbReference type="Pfam" id="PF13510">
    <property type="entry name" value="Fer2_4"/>
    <property type="match status" value="1"/>
</dbReference>
<evidence type="ECO:0000256" key="1">
    <source>
        <dbReference type="ARBA" id="ARBA00023002"/>
    </source>
</evidence>
<proteinExistence type="predicted"/>
<reference evidence="3 4" key="1">
    <citation type="journal article" date="2019" name="Int. J. Syst. Evol. Microbiol.">
        <title>The Global Catalogue of Microorganisms (GCM) 10K type strain sequencing project: providing services to taxonomists for standard genome sequencing and annotation.</title>
        <authorList>
            <consortium name="The Broad Institute Genomics Platform"/>
            <consortium name="The Broad Institute Genome Sequencing Center for Infectious Disease"/>
            <person name="Wu L."/>
            <person name="Ma J."/>
        </authorList>
    </citation>
    <scope>NUCLEOTIDE SEQUENCE [LARGE SCALE GENOMIC DNA]</scope>
    <source>
        <strain evidence="3 4">JCM 15672</strain>
    </source>
</reference>
<dbReference type="InterPro" id="IPR042204">
    <property type="entry name" value="2Fe-2S-bd_N"/>
</dbReference>
<accession>A0ABN2UT15</accession>
<evidence type="ECO:0000313" key="3">
    <source>
        <dbReference type="EMBL" id="GAA2042924.1"/>
    </source>
</evidence>
<dbReference type="SUPFAM" id="SSF54292">
    <property type="entry name" value="2Fe-2S ferredoxin-like"/>
    <property type="match status" value="1"/>
</dbReference>
<dbReference type="EMBL" id="BAAAPW010000005">
    <property type="protein sequence ID" value="GAA2042924.1"/>
    <property type="molecule type" value="Genomic_DNA"/>
</dbReference>
<dbReference type="Gene3D" id="3.10.20.440">
    <property type="entry name" value="2Fe-2S iron-sulphur cluster binding domain, sarcosine oxidase, alpha subunit, N-terminal domain"/>
    <property type="match status" value="1"/>
</dbReference>
<evidence type="ECO:0000256" key="2">
    <source>
        <dbReference type="SAM" id="MobiDB-lite"/>
    </source>
</evidence>
<comment type="caution">
    <text evidence="3">The sequence shown here is derived from an EMBL/GenBank/DDBJ whole genome shotgun (WGS) entry which is preliminary data.</text>
</comment>
<dbReference type="InterPro" id="IPR036010">
    <property type="entry name" value="2Fe-2S_ferredoxin-like_sf"/>
</dbReference>
<dbReference type="Proteomes" id="UP001501196">
    <property type="component" value="Unassembled WGS sequence"/>
</dbReference>
<evidence type="ECO:0000313" key="4">
    <source>
        <dbReference type="Proteomes" id="UP001501196"/>
    </source>
</evidence>
<evidence type="ECO:0008006" key="5">
    <source>
        <dbReference type="Google" id="ProtNLM"/>
    </source>
</evidence>
<protein>
    <recommendedName>
        <fullName evidence="5">(2Fe-2S)-binding protein</fullName>
    </recommendedName>
</protein>
<keyword evidence="4" id="KW-1185">Reference proteome</keyword>
<gene>
    <name evidence="3" type="ORF">GCM10009819_31800</name>
</gene>
<keyword evidence="1" id="KW-0560">Oxidoreductase</keyword>
<dbReference type="RefSeq" id="WP_344376637.1">
    <property type="nucleotide sequence ID" value="NZ_BAAAPW010000005.1"/>
</dbReference>
<sequence length="125" mass="13222">MTAGMPRRRGVVPADSSTRIEIHLDGQPIGGTAGQTLAGVLIAAGRPSWRRSSGRDEPRGMFCGIGVCFDCIAEVNGERDVRLCRRRAVDGDRVVTQHDALPTPVRDEPGATDAGGADAAREETP</sequence>
<name>A0ABN2UT15_9MICO</name>